<dbReference type="InterPro" id="IPR036907">
    <property type="entry name" value="5'-Nucleotdase_C_sf"/>
</dbReference>
<dbReference type="STRING" id="29524.SAMN02745171_00869"/>
<dbReference type="Pfam" id="PF00149">
    <property type="entry name" value="Metallophos"/>
    <property type="match status" value="1"/>
</dbReference>
<dbReference type="SUPFAM" id="SSF56300">
    <property type="entry name" value="Metallo-dependent phosphatases"/>
    <property type="match status" value="1"/>
</dbReference>
<dbReference type="InterPro" id="IPR004843">
    <property type="entry name" value="Calcineurin-like_PHP"/>
</dbReference>
<dbReference type="SUPFAM" id="SSF55816">
    <property type="entry name" value="5'-nucleotidase (syn. UDP-sugar hydrolase), C-terminal domain"/>
    <property type="match status" value="1"/>
</dbReference>
<keyword evidence="3" id="KW-0547">Nucleotide-binding</keyword>
<keyword evidence="2" id="KW-0732">Signal</keyword>
<evidence type="ECO:0000256" key="3">
    <source>
        <dbReference type="RuleBase" id="RU362119"/>
    </source>
</evidence>
<feature type="domain" description="Calcineurin-like phosphoesterase" evidence="4">
    <location>
        <begin position="63"/>
        <end position="257"/>
    </location>
</feature>
<dbReference type="InterPro" id="IPR006146">
    <property type="entry name" value="5'-Nucleotdase_CS"/>
</dbReference>
<gene>
    <name evidence="6" type="ORF">SAMN02745171_00869</name>
</gene>
<dbReference type="Gene3D" id="3.60.21.10">
    <property type="match status" value="1"/>
</dbReference>
<keyword evidence="3" id="KW-0378">Hydrolase</keyword>
<evidence type="ECO:0000259" key="5">
    <source>
        <dbReference type="Pfam" id="PF02872"/>
    </source>
</evidence>
<keyword evidence="7" id="KW-1185">Reference proteome</keyword>
<dbReference type="PANTHER" id="PTHR11575">
    <property type="entry name" value="5'-NUCLEOTIDASE-RELATED"/>
    <property type="match status" value="1"/>
</dbReference>
<comment type="similarity">
    <text evidence="1 3">Belongs to the 5'-nucleotidase family.</text>
</comment>
<sequence length="511" mass="57421">MFSFELVVLLHVTKSLFMEHNRSYSKTASRRNRSLFACLLSLLVLFAGQSLTAQNKKVVLLSVNDMHAMIDQFPRFGYMVDSLRQIYPDMLLIGAGDNHSGNPINDLFTPRGYPMTHLMNEVKFDYSALGNHEFDTRSDLSYLTQVAHFPFLAANVFPAPQRGIRLLPSAIHTMPNGLKIGFIGLLQLEPSGLPATNPSWVEHVRFAPAQETIGAYRELRDVCDAVIVVSHLGLEEDRIIARDNSWVDLIIGGHSHTLLTEPVKEGKCIITQAGSRLRHCYLTTVTIPEKGDMQITTELLSIDRAAGKESSSIRAIVDEFNSNPFFKKVVGQAAEDFTSVDELGFFMADAHRSTLGVDITLQNRGGVRMSSLPKGGITNHNIYSLDPFGNEMVVIELTPEELSTLVINNWSKEFESPIYASGLYAVYHVDKKTKKCLSVELFTPNKKPLKKGHKYRVAYNNYIANAYHFEHAASYQQTGYTSVESILTYLNKVKTVPSYQKEKKRWKVILH</sequence>
<dbReference type="PRINTS" id="PR01607">
    <property type="entry name" value="APYRASEFAMLY"/>
</dbReference>
<reference evidence="7" key="1">
    <citation type="submission" date="2017-02" db="EMBL/GenBank/DDBJ databases">
        <authorList>
            <person name="Varghese N."/>
            <person name="Submissions S."/>
        </authorList>
    </citation>
    <scope>NUCLEOTIDE SEQUENCE [LARGE SCALE GENOMIC DNA]</scope>
    <source>
        <strain evidence="7">ATCC 51356</strain>
    </source>
</reference>
<dbReference type="InterPro" id="IPR006179">
    <property type="entry name" value="5_nucleotidase/apyrase"/>
</dbReference>
<dbReference type="Proteomes" id="UP000190121">
    <property type="component" value="Unassembled WGS sequence"/>
</dbReference>
<evidence type="ECO:0000259" key="4">
    <source>
        <dbReference type="Pfam" id="PF00149"/>
    </source>
</evidence>
<dbReference type="EMBL" id="FUXE01000007">
    <property type="protein sequence ID" value="SJZ69216.1"/>
    <property type="molecule type" value="Genomic_DNA"/>
</dbReference>
<evidence type="ECO:0000256" key="1">
    <source>
        <dbReference type="ARBA" id="ARBA00006654"/>
    </source>
</evidence>
<proteinExistence type="inferred from homology"/>
<dbReference type="GO" id="GO:0046872">
    <property type="term" value="F:metal ion binding"/>
    <property type="evidence" value="ECO:0007669"/>
    <property type="project" value="InterPro"/>
</dbReference>
<dbReference type="GO" id="GO:0009166">
    <property type="term" value="P:nucleotide catabolic process"/>
    <property type="evidence" value="ECO:0007669"/>
    <property type="project" value="InterPro"/>
</dbReference>
<accession>A0A1T4MQW2</accession>
<dbReference type="InterPro" id="IPR008334">
    <property type="entry name" value="5'-Nucleotdase_C"/>
</dbReference>
<evidence type="ECO:0000313" key="7">
    <source>
        <dbReference type="Proteomes" id="UP000190121"/>
    </source>
</evidence>
<dbReference type="CDD" id="cd00845">
    <property type="entry name" value="MPP_UshA_N_like"/>
    <property type="match status" value="1"/>
</dbReference>
<organism evidence="6 7">
    <name type="scientific">Porphyromonas circumdentaria</name>
    <dbReference type="NCBI Taxonomy" id="29524"/>
    <lineage>
        <taxon>Bacteria</taxon>
        <taxon>Pseudomonadati</taxon>
        <taxon>Bacteroidota</taxon>
        <taxon>Bacteroidia</taxon>
        <taxon>Bacteroidales</taxon>
        <taxon>Porphyromonadaceae</taxon>
        <taxon>Porphyromonas</taxon>
    </lineage>
</organism>
<name>A0A1T4MQW2_9PORP</name>
<dbReference type="GO" id="GO:0000166">
    <property type="term" value="F:nucleotide binding"/>
    <property type="evidence" value="ECO:0007669"/>
    <property type="project" value="UniProtKB-KW"/>
</dbReference>
<dbReference type="PROSITE" id="PS00786">
    <property type="entry name" value="5_NUCLEOTIDASE_2"/>
    <property type="match status" value="1"/>
</dbReference>
<protein>
    <submittedName>
        <fullName evidence="6">5'-nucleotidase</fullName>
    </submittedName>
</protein>
<dbReference type="GO" id="GO:0016788">
    <property type="term" value="F:hydrolase activity, acting on ester bonds"/>
    <property type="evidence" value="ECO:0007669"/>
    <property type="project" value="InterPro"/>
</dbReference>
<dbReference type="Gene3D" id="3.90.780.10">
    <property type="entry name" value="5'-Nucleotidase, C-terminal domain"/>
    <property type="match status" value="1"/>
</dbReference>
<dbReference type="InterPro" id="IPR029052">
    <property type="entry name" value="Metallo-depent_PP-like"/>
</dbReference>
<evidence type="ECO:0000313" key="6">
    <source>
        <dbReference type="EMBL" id="SJZ69216.1"/>
    </source>
</evidence>
<dbReference type="PANTHER" id="PTHR11575:SF24">
    <property type="entry name" value="5'-NUCLEOTIDASE"/>
    <property type="match status" value="1"/>
</dbReference>
<feature type="domain" description="5'-Nucleotidase C-terminal" evidence="5">
    <location>
        <begin position="339"/>
        <end position="465"/>
    </location>
</feature>
<dbReference type="Pfam" id="PF02872">
    <property type="entry name" value="5_nucleotid_C"/>
    <property type="match status" value="1"/>
</dbReference>
<evidence type="ECO:0000256" key="2">
    <source>
        <dbReference type="ARBA" id="ARBA00022729"/>
    </source>
</evidence>
<dbReference type="AlphaFoldDB" id="A0A1T4MQW2"/>